<evidence type="ECO:0000313" key="1">
    <source>
        <dbReference type="EMBL" id="CAB4268608.1"/>
    </source>
</evidence>
<dbReference type="EMBL" id="CAEKKB010000002">
    <property type="protein sequence ID" value="CAB4299048.1"/>
    <property type="molecule type" value="Genomic_DNA"/>
</dbReference>
<dbReference type="Proteomes" id="UP000507245">
    <property type="component" value="Unassembled WGS sequence"/>
</dbReference>
<dbReference type="AlphaFoldDB" id="A0A6J5WLD3"/>
<evidence type="ECO:0000313" key="2">
    <source>
        <dbReference type="EMBL" id="CAB4299048.1"/>
    </source>
</evidence>
<sequence>MLGFSFGILSIHSIHNEQPKQMGLKELLQILNTRPKDQELWGLVGKGSIIGTFGASSSAYGTNNKLVKLEKWGPEVGVTVVTVVWAGHVEDEELNALSEYWKQGGKITSPFLGLIDAMFLGE</sequence>
<reference evidence="2 3" key="2">
    <citation type="submission" date="2020-05" db="EMBL/GenBank/DDBJ databases">
        <authorList>
            <person name="Campoy J."/>
            <person name="Schneeberger K."/>
            <person name="Spophaly S."/>
        </authorList>
    </citation>
    <scope>NUCLEOTIDE SEQUENCE [LARGE SCALE GENOMIC DNA]</scope>
    <source>
        <strain evidence="2">PruArmRojPasFocal</strain>
    </source>
</reference>
<protein>
    <submittedName>
        <fullName evidence="2">Uncharacterized protein</fullName>
    </submittedName>
</protein>
<evidence type="ECO:0000313" key="3">
    <source>
        <dbReference type="Proteomes" id="UP000507222"/>
    </source>
</evidence>
<reference evidence="4" key="1">
    <citation type="journal article" date="2020" name="Genome Biol.">
        <title>Gamete binning: chromosome-level and haplotype-resolved genome assembly enabled by high-throughput single-cell sequencing of gamete genomes.</title>
        <authorList>
            <person name="Campoy J.A."/>
            <person name="Sun H."/>
            <person name="Goel M."/>
            <person name="Jiao W.-B."/>
            <person name="Folz-Donahue K."/>
            <person name="Wang N."/>
            <person name="Rubio M."/>
            <person name="Liu C."/>
            <person name="Kukat C."/>
            <person name="Ruiz D."/>
            <person name="Huettel B."/>
            <person name="Schneeberger K."/>
        </authorList>
    </citation>
    <scope>NUCLEOTIDE SEQUENCE [LARGE SCALE GENOMIC DNA]</scope>
    <source>
        <strain evidence="4">cv. Rojo Pasion</strain>
    </source>
</reference>
<dbReference type="Proteomes" id="UP000507222">
    <property type="component" value="Unassembled WGS sequence"/>
</dbReference>
<evidence type="ECO:0000313" key="4">
    <source>
        <dbReference type="Proteomes" id="UP000507245"/>
    </source>
</evidence>
<dbReference type="EMBL" id="CAEKDK010000002">
    <property type="protein sequence ID" value="CAB4268608.1"/>
    <property type="molecule type" value="Genomic_DNA"/>
</dbReference>
<gene>
    <name evidence="1" type="ORF">CURHAP_LOCUS12468</name>
    <name evidence="2" type="ORF">ORAREDHAP_LOCUS12338</name>
</gene>
<accession>A0A6J5WLD3</accession>
<name>A0A6J5WLD3_PRUAR</name>
<keyword evidence="4" id="KW-1185">Reference proteome</keyword>
<organism evidence="2 4">
    <name type="scientific">Prunus armeniaca</name>
    <name type="common">Apricot</name>
    <name type="synonym">Armeniaca vulgaris</name>
    <dbReference type="NCBI Taxonomy" id="36596"/>
    <lineage>
        <taxon>Eukaryota</taxon>
        <taxon>Viridiplantae</taxon>
        <taxon>Streptophyta</taxon>
        <taxon>Embryophyta</taxon>
        <taxon>Tracheophyta</taxon>
        <taxon>Spermatophyta</taxon>
        <taxon>Magnoliopsida</taxon>
        <taxon>eudicotyledons</taxon>
        <taxon>Gunneridae</taxon>
        <taxon>Pentapetalae</taxon>
        <taxon>rosids</taxon>
        <taxon>fabids</taxon>
        <taxon>Rosales</taxon>
        <taxon>Rosaceae</taxon>
        <taxon>Amygdaloideae</taxon>
        <taxon>Amygdaleae</taxon>
        <taxon>Prunus</taxon>
    </lineage>
</organism>
<proteinExistence type="predicted"/>